<organism evidence="2 3">
    <name type="scientific">Dermacoccus abyssi</name>
    <dbReference type="NCBI Taxonomy" id="322596"/>
    <lineage>
        <taxon>Bacteria</taxon>
        <taxon>Bacillati</taxon>
        <taxon>Actinomycetota</taxon>
        <taxon>Actinomycetes</taxon>
        <taxon>Micrococcales</taxon>
        <taxon>Dermacoccaceae</taxon>
        <taxon>Dermacoccus</taxon>
    </lineage>
</organism>
<comment type="caution">
    <text evidence="2">The sequence shown here is derived from an EMBL/GenBank/DDBJ whole genome shotgun (WGS) entry which is preliminary data.</text>
</comment>
<dbReference type="AlphaFoldDB" id="A0A417Z495"/>
<evidence type="ECO:0000256" key="1">
    <source>
        <dbReference type="SAM" id="MobiDB-lite"/>
    </source>
</evidence>
<dbReference type="RefSeq" id="WP_118913560.1">
    <property type="nucleotide sequence ID" value="NZ_CBCRVH010000010.1"/>
</dbReference>
<accession>A0A417Z495</accession>
<dbReference type="Proteomes" id="UP000285376">
    <property type="component" value="Unassembled WGS sequence"/>
</dbReference>
<gene>
    <name evidence="2" type="ORF">D1832_08935</name>
</gene>
<reference evidence="2 3" key="1">
    <citation type="submission" date="2018-08" db="EMBL/GenBank/DDBJ databases">
        <title>Whole genome sequence analysis of Dermacoccus abyssi bacteria isolated from Deep Mariana trench Micromonospora spp reveals genes involved in the environmental adaptation and production of secondary metabolites.</title>
        <authorList>
            <person name="Abdel-Mageed W.M."/>
            <person name="Lehri B."/>
            <person name="Nouioui I."/>
            <person name="Goodfellow I."/>
            <person name="Jaspars M."/>
            <person name="Karlyshev A."/>
        </authorList>
    </citation>
    <scope>NUCLEOTIDE SEQUENCE [LARGE SCALE GENOMIC DNA]</scope>
    <source>
        <strain evidence="2 3">MT1.1</strain>
    </source>
</reference>
<protein>
    <submittedName>
        <fullName evidence="2">Uncharacterized protein</fullName>
    </submittedName>
</protein>
<feature type="compositionally biased region" description="Basic and acidic residues" evidence="1">
    <location>
        <begin position="10"/>
        <end position="26"/>
    </location>
</feature>
<feature type="region of interest" description="Disordered" evidence="1">
    <location>
        <begin position="1"/>
        <end position="80"/>
    </location>
</feature>
<feature type="compositionally biased region" description="Polar residues" evidence="1">
    <location>
        <begin position="42"/>
        <end position="51"/>
    </location>
</feature>
<sequence length="80" mass="8682">MASTFLLSGGEHHSNATIGSRRDGVRRQLGQGAPSQHGRIQPQPSQRSWEVSQRIIVPQLGQGSVRSAMRHTMPRTGGNP</sequence>
<proteinExistence type="predicted"/>
<name>A0A417Z495_9MICO</name>
<evidence type="ECO:0000313" key="2">
    <source>
        <dbReference type="EMBL" id="RHW45504.1"/>
    </source>
</evidence>
<evidence type="ECO:0000313" key="3">
    <source>
        <dbReference type="Proteomes" id="UP000285376"/>
    </source>
</evidence>
<dbReference type="EMBL" id="QWLM01000009">
    <property type="protein sequence ID" value="RHW45504.1"/>
    <property type="molecule type" value="Genomic_DNA"/>
</dbReference>